<dbReference type="AlphaFoldDB" id="A0A9W6L1U3"/>
<name>A0A9W6L1U3_9PSEU</name>
<evidence type="ECO:0000313" key="2">
    <source>
        <dbReference type="Proteomes" id="UP001143463"/>
    </source>
</evidence>
<gene>
    <name evidence="1" type="ORF">GCM10017577_24880</name>
</gene>
<keyword evidence="2" id="KW-1185">Reference proteome</keyword>
<reference evidence="1" key="1">
    <citation type="journal article" date="2014" name="Int. J. Syst. Evol. Microbiol.">
        <title>Complete genome sequence of Corynebacterium casei LMG S-19264T (=DSM 44701T), isolated from a smear-ripened cheese.</title>
        <authorList>
            <consortium name="US DOE Joint Genome Institute (JGI-PGF)"/>
            <person name="Walter F."/>
            <person name="Albersmeier A."/>
            <person name="Kalinowski J."/>
            <person name="Ruckert C."/>
        </authorList>
    </citation>
    <scope>NUCLEOTIDE SEQUENCE</scope>
    <source>
        <strain evidence="1">VKM Ac-1069</strain>
    </source>
</reference>
<accession>A0A9W6L1U3</accession>
<organism evidence="1 2">
    <name type="scientific">Pseudonocardia halophobica</name>
    <dbReference type="NCBI Taxonomy" id="29401"/>
    <lineage>
        <taxon>Bacteria</taxon>
        <taxon>Bacillati</taxon>
        <taxon>Actinomycetota</taxon>
        <taxon>Actinomycetes</taxon>
        <taxon>Pseudonocardiales</taxon>
        <taxon>Pseudonocardiaceae</taxon>
        <taxon>Pseudonocardia</taxon>
    </lineage>
</organism>
<dbReference type="EMBL" id="BSFQ01000008">
    <property type="protein sequence ID" value="GLL11347.1"/>
    <property type="molecule type" value="Genomic_DNA"/>
</dbReference>
<protein>
    <submittedName>
        <fullName evidence="1">Uncharacterized protein</fullName>
    </submittedName>
</protein>
<proteinExistence type="predicted"/>
<evidence type="ECO:0000313" key="1">
    <source>
        <dbReference type="EMBL" id="GLL11347.1"/>
    </source>
</evidence>
<dbReference type="RefSeq" id="WP_037046175.1">
    <property type="nucleotide sequence ID" value="NZ_BAAAUZ010000042.1"/>
</dbReference>
<sequence>MPKQQNGGQQLSLDLAHIRADRRNHLWRRAPEFTEKVFHGRHVTATVEEMPLQSGLELNSLLLGRIRFPAITSKLHVQRCIYEARLIDAFPDTERVDVPEPTSGNSCHVKALLCDDGDVLLRSAGSDSTAVPAPAG</sequence>
<dbReference type="Proteomes" id="UP001143463">
    <property type="component" value="Unassembled WGS sequence"/>
</dbReference>
<reference evidence="1" key="2">
    <citation type="submission" date="2023-01" db="EMBL/GenBank/DDBJ databases">
        <authorList>
            <person name="Sun Q."/>
            <person name="Evtushenko L."/>
        </authorList>
    </citation>
    <scope>NUCLEOTIDE SEQUENCE</scope>
    <source>
        <strain evidence="1">VKM Ac-1069</strain>
    </source>
</reference>
<comment type="caution">
    <text evidence="1">The sequence shown here is derived from an EMBL/GenBank/DDBJ whole genome shotgun (WGS) entry which is preliminary data.</text>
</comment>